<sequence>MNNDKMQTLAKSKNIIIESEYETVELSFIKNYGFKKKSVTIGDFYGDPECAIISKDETYCVVGGCGLIVYWIKNPLEEFEYDKRTKQFQEYFRKPNDIWWITSIQQLKGHIVKFEVNSSETEEKESFEMNVKNGELKRL</sequence>
<dbReference type="AlphaFoldDB" id="A0AAU9CFA9"/>
<dbReference type="EMBL" id="AP025314">
    <property type="protein sequence ID" value="BDD10836.1"/>
    <property type="molecule type" value="Genomic_DNA"/>
</dbReference>
<dbReference type="KEGG" id="fax:FUAX_32680"/>
<organism evidence="1 2">
    <name type="scientific">Fulvitalea axinellae</name>
    <dbReference type="NCBI Taxonomy" id="1182444"/>
    <lineage>
        <taxon>Bacteria</taxon>
        <taxon>Pseudomonadati</taxon>
        <taxon>Bacteroidota</taxon>
        <taxon>Cytophagia</taxon>
        <taxon>Cytophagales</taxon>
        <taxon>Persicobacteraceae</taxon>
        <taxon>Fulvitalea</taxon>
    </lineage>
</organism>
<keyword evidence="2" id="KW-1185">Reference proteome</keyword>
<dbReference type="RefSeq" id="WP_338392366.1">
    <property type="nucleotide sequence ID" value="NZ_AP025314.1"/>
</dbReference>
<protein>
    <submittedName>
        <fullName evidence="1">Uncharacterized protein</fullName>
    </submittedName>
</protein>
<dbReference type="Proteomes" id="UP001348817">
    <property type="component" value="Chromosome"/>
</dbReference>
<accession>A0AAU9CFA9</accession>
<gene>
    <name evidence="1" type="ORF">FUAX_32680</name>
</gene>
<evidence type="ECO:0000313" key="1">
    <source>
        <dbReference type="EMBL" id="BDD10836.1"/>
    </source>
</evidence>
<evidence type="ECO:0000313" key="2">
    <source>
        <dbReference type="Proteomes" id="UP001348817"/>
    </source>
</evidence>
<reference evidence="1 2" key="1">
    <citation type="submission" date="2021-12" db="EMBL/GenBank/DDBJ databases">
        <title>Genome sequencing of bacteria with rrn-lacking chromosome and rrn-plasmid.</title>
        <authorList>
            <person name="Anda M."/>
            <person name="Iwasaki W."/>
        </authorList>
    </citation>
    <scope>NUCLEOTIDE SEQUENCE [LARGE SCALE GENOMIC DNA]</scope>
    <source>
        <strain evidence="1 2">DSM 100852</strain>
    </source>
</reference>
<name>A0AAU9CFA9_9BACT</name>
<proteinExistence type="predicted"/>